<dbReference type="InterPro" id="IPR036942">
    <property type="entry name" value="Beta-barrel_TonB_sf"/>
</dbReference>
<feature type="domain" description="TonB-dependent receptor-like beta-barrel" evidence="11">
    <location>
        <begin position="400"/>
        <end position="917"/>
    </location>
</feature>
<dbReference type="InterPro" id="IPR012910">
    <property type="entry name" value="Plug_dom"/>
</dbReference>
<feature type="chain" id="PRO_5011695985" evidence="10">
    <location>
        <begin position="24"/>
        <end position="1087"/>
    </location>
</feature>
<keyword evidence="7 8" id="KW-0998">Cell outer membrane</keyword>
<keyword evidence="10" id="KW-0732">Signal</keyword>
<proteinExistence type="inferred from homology"/>
<evidence type="ECO:0000259" key="12">
    <source>
        <dbReference type="Pfam" id="PF07715"/>
    </source>
</evidence>
<dbReference type="InterPro" id="IPR039426">
    <property type="entry name" value="TonB-dep_rcpt-like"/>
</dbReference>
<evidence type="ECO:0000256" key="7">
    <source>
        <dbReference type="ARBA" id="ARBA00023237"/>
    </source>
</evidence>
<evidence type="ECO:0000256" key="2">
    <source>
        <dbReference type="ARBA" id="ARBA00022448"/>
    </source>
</evidence>
<reference evidence="13 14" key="1">
    <citation type="submission" date="2016-10" db="EMBL/GenBank/DDBJ databases">
        <authorList>
            <person name="de Groot N.N."/>
        </authorList>
    </citation>
    <scope>NUCLEOTIDE SEQUENCE [LARGE SCALE GENOMIC DNA]</scope>
    <source>
        <strain evidence="13 14">DSM 25186</strain>
    </source>
</reference>
<keyword evidence="4 8" id="KW-0812">Transmembrane</keyword>
<sequence length="1087" mass="120948">MKNYYRFWTVCLLLFGVALGAQAQVTGTVKDLSGEALIGVSVLEKGSTRGTITDLEGRFQLTPSGPDATLVFSYVGFLSQEVPLNGRSTLDVTLEEDVAQLQDVVVIGFGTEKKVNLSGAVDQIDAKALESRPIANVSQGLQGLVPNLNVQFNSGEPGQAANINIRGITSINGGGPLILIDGVPSSSADLNRLAPQDVATYSVIKDASAAAIYGARAAFGVILITTKTGQKPGVHINYGNNLTWGKATVLPDRITDPYIFSRLLETSTDNTPWDNVNYSDQFYEYARQRSNDPSSVPGVRINPTDPTQWEYMGNRDWARYFLSDYTFSHNHDLSVSGANADQTVNYFLSGNYNRQNSALSIRDDYFDRYSFRSKVSYDAYPWLRLGNNTFLSKTVRDTPAQFSLFDTYNFFPTSWDQNPDGTWANTAVGRAAASILDGGETTDENTSIQTQFNVELSFWQKLLKVNADYTYRRRNENYKSYQTPYLIGYGPGDVRQEGSSSVYRYAEFENYNVLNVYATLQKDWGVHSFTALAGFNEESFRLEAFSAQKLGIISPSFPVLELATGESTANDYVDTYALRGAFYRLNYILKNRYIFELNGRYDGSSRFPREKRFGFFPSASAAWNISQEPFMQPLAGTLSLLKLRASYGSLGNQLIVDAGGSYLNYGYVPSMEAYLQSYLIGGARPYAIHAPGLVSPNYTWEKVNTANVGLDLGLFNDRLNLNVDVYQRNTLGMLTLGKELPGVLGASEPRENAADLRTNGWEASLLYRTNFAVANSPFSFNARMVLSDSRSTITRFDNPSGSILQYYKGMELGEIWGLKNDGLFETEDQIATLDQTSIIPWGALSIVPGWPRYQDLDGNGVIEKGYTLDDTKDLSVIGNATPRLQYGLDLSANWKGFDARVFFQGIGKRDYYPLDYLYWGFYQQPYGGGYQHLLDFYRPADESAADQARHSQSYLDAGLAQQNLDAAYPILQAWLADRNLGTRIDQAQGLAIPQTQYLLNAAYLRLKNVTVGYTLPTALTDRWKIASLRIFVSGDNLTEWSALKKLYDPEAVNTNIYTDPGQSPDRVGNGFGYPFQRRYSVGLNVNF</sequence>
<dbReference type="PROSITE" id="PS52016">
    <property type="entry name" value="TONB_DEPENDENT_REC_3"/>
    <property type="match status" value="1"/>
</dbReference>
<dbReference type="AlphaFoldDB" id="A0A1G9P243"/>
<evidence type="ECO:0000256" key="9">
    <source>
        <dbReference type="RuleBase" id="RU003357"/>
    </source>
</evidence>
<dbReference type="InterPro" id="IPR023997">
    <property type="entry name" value="TonB-dep_OMP_SusC/RagA_CS"/>
</dbReference>
<dbReference type="Pfam" id="PF00593">
    <property type="entry name" value="TonB_dep_Rec_b-barrel"/>
    <property type="match status" value="1"/>
</dbReference>
<dbReference type="STRING" id="1075417.SAMN05421823_10955"/>
<dbReference type="GO" id="GO:0009279">
    <property type="term" value="C:cell outer membrane"/>
    <property type="evidence" value="ECO:0007669"/>
    <property type="project" value="UniProtKB-SubCell"/>
</dbReference>
<dbReference type="SUPFAM" id="SSF56935">
    <property type="entry name" value="Porins"/>
    <property type="match status" value="1"/>
</dbReference>
<dbReference type="InterPro" id="IPR037066">
    <property type="entry name" value="Plug_dom_sf"/>
</dbReference>
<feature type="signal peptide" evidence="10">
    <location>
        <begin position="1"/>
        <end position="23"/>
    </location>
</feature>
<evidence type="ECO:0000313" key="13">
    <source>
        <dbReference type="EMBL" id="SDL92754.1"/>
    </source>
</evidence>
<dbReference type="InterPro" id="IPR023996">
    <property type="entry name" value="TonB-dep_OMP_SusC/RagA"/>
</dbReference>
<keyword evidence="14" id="KW-1185">Reference proteome</keyword>
<name>A0A1G9P243_9BACT</name>
<dbReference type="Pfam" id="PF07715">
    <property type="entry name" value="Plug"/>
    <property type="match status" value="1"/>
</dbReference>
<feature type="domain" description="TonB-dependent receptor plug" evidence="12">
    <location>
        <begin position="114"/>
        <end position="221"/>
    </location>
</feature>
<dbReference type="Gene3D" id="2.170.130.10">
    <property type="entry name" value="TonB-dependent receptor, plug domain"/>
    <property type="match status" value="1"/>
</dbReference>
<dbReference type="InterPro" id="IPR000531">
    <property type="entry name" value="Beta-barrel_TonB"/>
</dbReference>
<dbReference type="OrthoDB" id="9768177at2"/>
<evidence type="ECO:0000256" key="1">
    <source>
        <dbReference type="ARBA" id="ARBA00004571"/>
    </source>
</evidence>
<accession>A0A1G9P243</accession>
<evidence type="ECO:0000313" key="14">
    <source>
        <dbReference type="Proteomes" id="UP000198510"/>
    </source>
</evidence>
<evidence type="ECO:0000256" key="3">
    <source>
        <dbReference type="ARBA" id="ARBA00022452"/>
    </source>
</evidence>
<comment type="similarity">
    <text evidence="8 9">Belongs to the TonB-dependent receptor family.</text>
</comment>
<dbReference type="RefSeq" id="WP_089685514.1">
    <property type="nucleotide sequence ID" value="NZ_FNFO01000009.1"/>
</dbReference>
<evidence type="ECO:0000256" key="4">
    <source>
        <dbReference type="ARBA" id="ARBA00022692"/>
    </source>
</evidence>
<keyword evidence="6 8" id="KW-0472">Membrane</keyword>
<protein>
    <submittedName>
        <fullName evidence="13">TonB-linked outer membrane protein, SusC/RagA family</fullName>
    </submittedName>
</protein>
<evidence type="ECO:0000259" key="11">
    <source>
        <dbReference type="Pfam" id="PF00593"/>
    </source>
</evidence>
<evidence type="ECO:0000256" key="5">
    <source>
        <dbReference type="ARBA" id="ARBA00023077"/>
    </source>
</evidence>
<evidence type="ECO:0000256" key="8">
    <source>
        <dbReference type="PROSITE-ProRule" id="PRU01360"/>
    </source>
</evidence>
<dbReference type="Pfam" id="PF13715">
    <property type="entry name" value="CarbopepD_reg_2"/>
    <property type="match status" value="1"/>
</dbReference>
<keyword evidence="5 9" id="KW-0798">TonB box</keyword>
<dbReference type="Proteomes" id="UP000198510">
    <property type="component" value="Unassembled WGS sequence"/>
</dbReference>
<organism evidence="13 14">
    <name type="scientific">Catalinimonas alkaloidigena</name>
    <dbReference type="NCBI Taxonomy" id="1075417"/>
    <lineage>
        <taxon>Bacteria</taxon>
        <taxon>Pseudomonadati</taxon>
        <taxon>Bacteroidota</taxon>
        <taxon>Cytophagia</taxon>
        <taxon>Cytophagales</taxon>
        <taxon>Catalimonadaceae</taxon>
        <taxon>Catalinimonas</taxon>
    </lineage>
</organism>
<dbReference type="NCBIfam" id="TIGR04057">
    <property type="entry name" value="SusC_RagA_signa"/>
    <property type="match status" value="1"/>
</dbReference>
<gene>
    <name evidence="13" type="ORF">SAMN05421823_10955</name>
</gene>
<keyword evidence="3 8" id="KW-1134">Transmembrane beta strand</keyword>
<evidence type="ECO:0000256" key="10">
    <source>
        <dbReference type="SAM" id="SignalP"/>
    </source>
</evidence>
<keyword evidence="2 8" id="KW-0813">Transport</keyword>
<dbReference type="SUPFAM" id="SSF49464">
    <property type="entry name" value="Carboxypeptidase regulatory domain-like"/>
    <property type="match status" value="1"/>
</dbReference>
<comment type="subcellular location">
    <subcellularLocation>
        <location evidence="1 8">Cell outer membrane</location>
        <topology evidence="1 8">Multi-pass membrane protein</topology>
    </subcellularLocation>
</comment>
<dbReference type="Gene3D" id="2.40.170.20">
    <property type="entry name" value="TonB-dependent receptor, beta-barrel domain"/>
    <property type="match status" value="1"/>
</dbReference>
<dbReference type="InterPro" id="IPR008969">
    <property type="entry name" value="CarboxyPept-like_regulatory"/>
</dbReference>
<dbReference type="NCBIfam" id="TIGR04056">
    <property type="entry name" value="OMP_RagA_SusC"/>
    <property type="match status" value="1"/>
</dbReference>
<dbReference type="EMBL" id="FNFO01000009">
    <property type="protein sequence ID" value="SDL92754.1"/>
    <property type="molecule type" value="Genomic_DNA"/>
</dbReference>
<evidence type="ECO:0000256" key="6">
    <source>
        <dbReference type="ARBA" id="ARBA00023136"/>
    </source>
</evidence>